<organism evidence="1 2">
    <name type="scientific">Reichenbachiella carrageenanivorans</name>
    <dbReference type="NCBI Taxonomy" id="2979869"/>
    <lineage>
        <taxon>Bacteria</taxon>
        <taxon>Pseudomonadati</taxon>
        <taxon>Bacteroidota</taxon>
        <taxon>Cytophagia</taxon>
        <taxon>Cytophagales</taxon>
        <taxon>Reichenbachiellaceae</taxon>
        <taxon>Reichenbachiella</taxon>
    </lineage>
</organism>
<keyword evidence="2" id="KW-1185">Reference proteome</keyword>
<proteinExistence type="predicted"/>
<evidence type="ECO:0000313" key="2">
    <source>
        <dbReference type="Proteomes" id="UP001062165"/>
    </source>
</evidence>
<accession>A0ABY6D6Z7</accession>
<dbReference type="Proteomes" id="UP001062165">
    <property type="component" value="Chromosome"/>
</dbReference>
<name>A0ABY6D6Z7_9BACT</name>
<evidence type="ECO:0000313" key="1">
    <source>
        <dbReference type="EMBL" id="UXX79610.1"/>
    </source>
</evidence>
<dbReference type="EMBL" id="CP106735">
    <property type="protein sequence ID" value="UXX79610.1"/>
    <property type="molecule type" value="Genomic_DNA"/>
</dbReference>
<reference evidence="1" key="1">
    <citation type="submission" date="2022-10" db="EMBL/GenBank/DDBJ databases">
        <title>Comparative genomics and taxonomic characterization of three novel marine species of genus Reichenbachiella exhibiting antioxidant and polysaccharide degradation activities.</title>
        <authorList>
            <person name="Muhammad N."/>
            <person name="Lee Y.-J."/>
            <person name="Ko J."/>
            <person name="Kim S.-G."/>
        </authorList>
    </citation>
    <scope>NUCLEOTIDE SEQUENCE</scope>
    <source>
        <strain evidence="1">Wsw4-B4</strain>
    </source>
</reference>
<dbReference type="RefSeq" id="WP_263051341.1">
    <property type="nucleotide sequence ID" value="NZ_CP106735.1"/>
</dbReference>
<protein>
    <submittedName>
        <fullName evidence="1">DUF177 domain-containing protein</fullName>
    </submittedName>
</protein>
<dbReference type="Pfam" id="PF02620">
    <property type="entry name" value="YceD"/>
    <property type="match status" value="1"/>
</dbReference>
<sequence length="181" mass="21103">MKENRQYRIDIYGLKLGIHEFDFEFDRKLFENIEDSVIESGHGKCSVTLDKKETLISMNFKIEGVIELICDRSLEPFDYPIDIEENLIVKYGEELDDSRDDLLVISNTQESINVESNIYEYLTIAVPMKRIHPDFQDEEDDDENEVALVYTSENAEADEKEDDDAIDPRWAALKNIKDLKN</sequence>
<dbReference type="InterPro" id="IPR003772">
    <property type="entry name" value="YceD"/>
</dbReference>
<gene>
    <name evidence="1" type="ORF">N7E81_00605</name>
</gene>